<feature type="region of interest" description="Disordered" evidence="6">
    <location>
        <begin position="375"/>
        <end position="428"/>
    </location>
</feature>
<comment type="caution">
    <text evidence="9">The sequence shown here is derived from an EMBL/GenBank/DDBJ whole genome shotgun (WGS) entry which is preliminary data.</text>
</comment>
<feature type="compositionally biased region" description="Basic and acidic residues" evidence="6">
    <location>
        <begin position="240"/>
        <end position="255"/>
    </location>
</feature>
<dbReference type="PROSITE" id="PS50056">
    <property type="entry name" value="TYR_PHOSPHATASE_2"/>
    <property type="match status" value="1"/>
</dbReference>
<dbReference type="PROSITE" id="PS50157">
    <property type="entry name" value="ZINC_FINGER_C2H2_2"/>
    <property type="match status" value="1"/>
</dbReference>
<evidence type="ECO:0000256" key="4">
    <source>
        <dbReference type="ARBA" id="ARBA00022912"/>
    </source>
</evidence>
<keyword evidence="5" id="KW-0862">Zinc</keyword>
<comment type="similarity">
    <text evidence="1">Belongs to the protein-tyrosine phosphatase family. Non-receptor class dual specificity subfamily.</text>
</comment>
<organism evidence="9 10">
    <name type="scientific">Fusarium globosum</name>
    <dbReference type="NCBI Taxonomy" id="78864"/>
    <lineage>
        <taxon>Eukaryota</taxon>
        <taxon>Fungi</taxon>
        <taxon>Dikarya</taxon>
        <taxon>Ascomycota</taxon>
        <taxon>Pezizomycotina</taxon>
        <taxon>Sordariomycetes</taxon>
        <taxon>Hypocreomycetidae</taxon>
        <taxon>Hypocreales</taxon>
        <taxon>Nectriaceae</taxon>
        <taxon>Fusarium</taxon>
        <taxon>Fusarium fujikuroi species complex</taxon>
    </lineage>
</organism>
<evidence type="ECO:0000313" key="10">
    <source>
        <dbReference type="Proteomes" id="UP000532311"/>
    </source>
</evidence>
<sequence>MAFPPQYREPAPALPSIIVPTSGDRFRSHASHHHELPFSRSPAMSIPGMPPRDDVPPPLPPPRYPGFDQPSALAESMREKREYAHGSFASGYGSMTSSYHEDRPSYQRRSNTGAFGERDEGYASYSSTDRSRESAPSGFGRLHNHFQFQSPADIHGDTLKKKLDQTRPLEKSPPRSLLNSSANELLSRRPSAEGRFPPALSVPVQVQLPIHSRGILGSPSRLTDTPIHSAISPRSTPFYHGDRSPNDSSDIDRSPRTRTKRNNSDDATSTNSYDFTGAEDMEMEDGQSLKRLHIDDAYIQGGQKRRAASPNDEHMLGMPDMSRRRDLSSRGSPQGRYTALSRGATMPSVSTSRSNSYISNMSMSMHPAGLATANSFGRRSPVGPSPGGISPTSCNSPYTAPVSLNPSPRTSISGRGSIHSRTVSGASTRKITEVQKPGGTKVQGFFMCECCPKKPKRFETIEELNAHEAEKQYECSFCGNRFKNKNEAERHQNSLHVRRHSWSCSALSGYDRAFHDSTNRPGEADTCGYCGDEFPRSGRGPGTGALSGGNAPRHATDQDWDERIRHLQEVHKFRECNSSKKFFRADHFRQHLKHSHAGTSGKWTNMLENACSIIVLGIPTATKDLEYPDHYCDLRQAHNLAEDDSASADQAYKVFKSKDNQEDDSKPQQWEEFGHRFEPGELDLLKQSIAQMALSRIDGQDELFVGGLWALRRSDSLTDRRITHVLSLVPFDISSLKNFKDEPWIDYGKDLQHQVIDIDDVEDADLLIELPKAVRFIEEGLGASWLAKDEEDGGVSLEKGVEDLDIGEKKRKKKKGGVFVHCAAGKSRSVSAVIAYLLRRYPSRFDPNITPTAISDPAHSVPQTGEKRSRKDTAKEAVHAALTFVRRTRPMAEPNEGFMEQLALWWEMGCPDDVEAHPVYQRWAYKREIDENLAVGQAPKRLRFEDEETQPRDDSGLSLRCKKCRRTLVTAPFIVEHKPSDKKSSASTCQHYFVEPLSWMRGVLEQGELNGRLLCPNAKCGAGVGRYDWKGFRCSCGGWVTPAFSLQKARVDDVVKRPATQSMGIRMPPGLAPRSGNL</sequence>
<feature type="region of interest" description="Disordered" evidence="6">
    <location>
        <begin position="851"/>
        <end position="873"/>
    </location>
</feature>
<dbReference type="SUPFAM" id="SSF52799">
    <property type="entry name" value="(Phosphotyrosine protein) phosphatases II"/>
    <property type="match status" value="1"/>
</dbReference>
<evidence type="ECO:0000313" key="9">
    <source>
        <dbReference type="EMBL" id="KAF5716710.1"/>
    </source>
</evidence>
<keyword evidence="5" id="KW-0863">Zinc-finger</keyword>
<dbReference type="EC" id="3.1.3.48" evidence="2"/>
<keyword evidence="10" id="KW-1185">Reference proteome</keyword>
<feature type="region of interest" description="Disordered" evidence="6">
    <location>
        <begin position="214"/>
        <end position="280"/>
    </location>
</feature>
<keyword evidence="3" id="KW-0378">Hydrolase</keyword>
<feature type="compositionally biased region" description="Polar residues" evidence="6">
    <location>
        <begin position="392"/>
        <end position="428"/>
    </location>
</feature>
<gene>
    <name evidence="9" type="ORF">FGLOB1_2430</name>
</gene>
<dbReference type="EMBL" id="JAAQPF010000086">
    <property type="protein sequence ID" value="KAF5716710.1"/>
    <property type="molecule type" value="Genomic_DNA"/>
</dbReference>
<dbReference type="InterPro" id="IPR013087">
    <property type="entry name" value="Znf_C2H2_type"/>
</dbReference>
<feature type="compositionally biased region" description="Basic and acidic residues" evidence="6">
    <location>
        <begin position="311"/>
        <end position="328"/>
    </location>
</feature>
<dbReference type="InterPro" id="IPR029021">
    <property type="entry name" value="Prot-tyrosine_phosphatase-like"/>
</dbReference>
<feature type="domain" description="Tyrosine specific protein phosphatases" evidence="7">
    <location>
        <begin position="798"/>
        <end position="869"/>
    </location>
</feature>
<feature type="region of interest" description="Disordered" evidence="6">
    <location>
        <begin position="302"/>
        <end position="353"/>
    </location>
</feature>
<dbReference type="InterPro" id="IPR020422">
    <property type="entry name" value="TYR_PHOSPHATASE_DUAL_dom"/>
</dbReference>
<dbReference type="PROSITE" id="PS00028">
    <property type="entry name" value="ZINC_FINGER_C2H2_1"/>
    <property type="match status" value="1"/>
</dbReference>
<feature type="domain" description="C2H2-type" evidence="8">
    <location>
        <begin position="473"/>
        <end position="501"/>
    </location>
</feature>
<evidence type="ECO:0000256" key="1">
    <source>
        <dbReference type="ARBA" id="ARBA00008601"/>
    </source>
</evidence>
<dbReference type="InterPro" id="IPR000387">
    <property type="entry name" value="Tyr_Pase_dom"/>
</dbReference>
<evidence type="ECO:0000256" key="6">
    <source>
        <dbReference type="SAM" id="MobiDB-lite"/>
    </source>
</evidence>
<dbReference type="GO" id="GO:0008270">
    <property type="term" value="F:zinc ion binding"/>
    <property type="evidence" value="ECO:0007669"/>
    <property type="project" value="UniProtKB-KW"/>
</dbReference>
<dbReference type="GO" id="GO:0008138">
    <property type="term" value="F:protein tyrosine/serine/threonine phosphatase activity"/>
    <property type="evidence" value="ECO:0007669"/>
    <property type="project" value="TreeGrafter"/>
</dbReference>
<dbReference type="PANTHER" id="PTHR45848:SF4">
    <property type="entry name" value="DUAL SPECIFICITY PROTEIN PHOSPHATASE 12"/>
    <property type="match status" value="1"/>
</dbReference>
<reference evidence="9 10" key="1">
    <citation type="submission" date="2020-05" db="EMBL/GenBank/DDBJ databases">
        <title>Identification and distribution of gene clusters putatively required for synthesis of sphingolipid metabolism inhibitors in phylogenetically diverse species of the filamentous fungus Fusarium.</title>
        <authorList>
            <person name="Kim H.-S."/>
            <person name="Busman M."/>
            <person name="Brown D.W."/>
            <person name="Divon H."/>
            <person name="Uhlig S."/>
            <person name="Proctor R.H."/>
        </authorList>
    </citation>
    <scope>NUCLEOTIDE SEQUENCE [LARGE SCALE GENOMIC DNA]</scope>
    <source>
        <strain evidence="9 10">NRRL 26131</strain>
    </source>
</reference>
<dbReference type="PANTHER" id="PTHR45848">
    <property type="entry name" value="DUAL SPECIFICITY PROTEIN PHOSPHATASE 12 FAMILY MEMBER"/>
    <property type="match status" value="1"/>
</dbReference>
<accession>A0A8H5YSY5</accession>
<dbReference type="AlphaFoldDB" id="A0A8H5YSY5"/>
<protein>
    <recommendedName>
        <fullName evidence="2">protein-tyrosine-phosphatase</fullName>
        <ecNumber evidence="2">3.1.3.48</ecNumber>
    </recommendedName>
</protein>
<dbReference type="Pfam" id="PF24537">
    <property type="entry name" value="zf-C2H2_fungi"/>
    <property type="match status" value="1"/>
</dbReference>
<dbReference type="SMART" id="SM00195">
    <property type="entry name" value="DSPc"/>
    <property type="match status" value="1"/>
</dbReference>
<feature type="region of interest" description="Disordered" evidence="6">
    <location>
        <begin position="1"/>
        <end position="143"/>
    </location>
</feature>
<name>A0A8H5YSY5_9HYPO</name>
<dbReference type="Proteomes" id="UP000532311">
    <property type="component" value="Unassembled WGS sequence"/>
</dbReference>
<feature type="region of interest" description="Disordered" evidence="6">
    <location>
        <begin position="161"/>
        <end position="196"/>
    </location>
</feature>
<keyword evidence="4" id="KW-0904">Protein phosphatase</keyword>
<keyword evidence="5" id="KW-0479">Metal-binding</keyword>
<dbReference type="GO" id="GO:0004725">
    <property type="term" value="F:protein tyrosine phosphatase activity"/>
    <property type="evidence" value="ECO:0007669"/>
    <property type="project" value="UniProtKB-EC"/>
</dbReference>
<feature type="compositionally biased region" description="Basic and acidic residues" evidence="6">
    <location>
        <begin position="161"/>
        <end position="173"/>
    </location>
</feature>
<feature type="compositionally biased region" description="Polar residues" evidence="6">
    <location>
        <begin position="265"/>
        <end position="274"/>
    </location>
</feature>
<feature type="compositionally biased region" description="Low complexity" evidence="6">
    <location>
        <begin position="175"/>
        <end position="185"/>
    </location>
</feature>
<dbReference type="Gene3D" id="3.30.160.60">
    <property type="entry name" value="Classic Zinc Finger"/>
    <property type="match status" value="1"/>
</dbReference>
<feature type="compositionally biased region" description="Low complexity" evidence="6">
    <location>
        <begin position="375"/>
        <end position="391"/>
    </location>
</feature>
<evidence type="ECO:0000259" key="7">
    <source>
        <dbReference type="PROSITE" id="PS50056"/>
    </source>
</evidence>
<evidence type="ECO:0000259" key="8">
    <source>
        <dbReference type="PROSITE" id="PS50157"/>
    </source>
</evidence>
<dbReference type="InterPro" id="IPR057026">
    <property type="entry name" value="Znf-C2H2_ascomycetes"/>
</dbReference>
<dbReference type="Gene3D" id="3.90.190.10">
    <property type="entry name" value="Protein tyrosine phosphatase superfamily"/>
    <property type="match status" value="1"/>
</dbReference>
<dbReference type="GO" id="GO:0005634">
    <property type="term" value="C:nucleus"/>
    <property type="evidence" value="ECO:0007669"/>
    <property type="project" value="TreeGrafter"/>
</dbReference>
<evidence type="ECO:0000256" key="3">
    <source>
        <dbReference type="ARBA" id="ARBA00022801"/>
    </source>
</evidence>
<proteinExistence type="inferred from homology"/>
<evidence type="ECO:0000256" key="2">
    <source>
        <dbReference type="ARBA" id="ARBA00013064"/>
    </source>
</evidence>
<evidence type="ECO:0000256" key="5">
    <source>
        <dbReference type="PROSITE-ProRule" id="PRU00042"/>
    </source>
</evidence>